<keyword evidence="1" id="KW-0472">Membrane</keyword>
<sequence>MTPSRGGGVVMEEGLVVMVVEVVMVVITEVAVVPVMGMAMKKMGMLARNRMKSLSHAPPEPSLCPQRLRTCGGRAGGRSIMAPCLPVIPGGREAESCRTSLCIRGSSSEVNLRMYAALFSLGHGCVTLR</sequence>
<keyword evidence="1" id="KW-1133">Transmembrane helix</keyword>
<feature type="transmembrane region" description="Helical" evidence="1">
    <location>
        <begin position="15"/>
        <end position="40"/>
    </location>
</feature>
<comment type="caution">
    <text evidence="2">The sequence shown here is derived from an EMBL/GenBank/DDBJ whole genome shotgun (WGS) entry which is preliminary data.</text>
</comment>
<reference evidence="2 3" key="1">
    <citation type="submission" date="2019-05" db="EMBL/GenBank/DDBJ databases">
        <title>Another draft genome of Portunus trituberculatus and its Hox gene families provides insights of decapod evolution.</title>
        <authorList>
            <person name="Jeong J.-H."/>
            <person name="Song I."/>
            <person name="Kim S."/>
            <person name="Choi T."/>
            <person name="Kim D."/>
            <person name="Ryu S."/>
            <person name="Kim W."/>
        </authorList>
    </citation>
    <scope>NUCLEOTIDE SEQUENCE [LARGE SCALE GENOMIC DNA]</scope>
    <source>
        <tissue evidence="2">Muscle</tissue>
    </source>
</reference>
<name>A0A5B7J3K4_PORTR</name>
<protein>
    <submittedName>
        <fullName evidence="2">Uncharacterized protein</fullName>
    </submittedName>
</protein>
<evidence type="ECO:0000313" key="3">
    <source>
        <dbReference type="Proteomes" id="UP000324222"/>
    </source>
</evidence>
<dbReference type="Proteomes" id="UP000324222">
    <property type="component" value="Unassembled WGS sequence"/>
</dbReference>
<dbReference type="EMBL" id="VSRR010080370">
    <property type="protein sequence ID" value="MPC89239.1"/>
    <property type="molecule type" value="Genomic_DNA"/>
</dbReference>
<dbReference type="AlphaFoldDB" id="A0A5B7J3K4"/>
<keyword evidence="3" id="KW-1185">Reference proteome</keyword>
<gene>
    <name evidence="2" type="ORF">E2C01_084175</name>
</gene>
<proteinExistence type="predicted"/>
<accession>A0A5B7J3K4</accession>
<organism evidence="2 3">
    <name type="scientific">Portunus trituberculatus</name>
    <name type="common">Swimming crab</name>
    <name type="synonym">Neptunus trituberculatus</name>
    <dbReference type="NCBI Taxonomy" id="210409"/>
    <lineage>
        <taxon>Eukaryota</taxon>
        <taxon>Metazoa</taxon>
        <taxon>Ecdysozoa</taxon>
        <taxon>Arthropoda</taxon>
        <taxon>Crustacea</taxon>
        <taxon>Multicrustacea</taxon>
        <taxon>Malacostraca</taxon>
        <taxon>Eumalacostraca</taxon>
        <taxon>Eucarida</taxon>
        <taxon>Decapoda</taxon>
        <taxon>Pleocyemata</taxon>
        <taxon>Brachyura</taxon>
        <taxon>Eubrachyura</taxon>
        <taxon>Portunoidea</taxon>
        <taxon>Portunidae</taxon>
        <taxon>Portuninae</taxon>
        <taxon>Portunus</taxon>
    </lineage>
</organism>
<keyword evidence="1" id="KW-0812">Transmembrane</keyword>
<evidence type="ECO:0000313" key="2">
    <source>
        <dbReference type="EMBL" id="MPC89239.1"/>
    </source>
</evidence>
<evidence type="ECO:0000256" key="1">
    <source>
        <dbReference type="SAM" id="Phobius"/>
    </source>
</evidence>